<accession>A0ABW3PBT4</accession>
<dbReference type="Pfam" id="PF14452">
    <property type="entry name" value="Multi_ubiq"/>
    <property type="match status" value="1"/>
</dbReference>
<evidence type="ECO:0000259" key="1">
    <source>
        <dbReference type="Pfam" id="PF14452"/>
    </source>
</evidence>
<dbReference type="EMBL" id="JBHTLN010000001">
    <property type="protein sequence ID" value="MFD1122487.1"/>
    <property type="molecule type" value="Genomic_DNA"/>
</dbReference>
<sequence>MAQDSKTVTIIVEGTPHQWPFGTKISYAQVVTLEVPTYPQHPEITYSVTFSNADPNRPEGILVAGSSVSVREGMVFNVSETGQS</sequence>
<dbReference type="InterPro" id="IPR027802">
    <property type="entry name" value="Multi-ubiquitin_dom"/>
</dbReference>
<proteinExistence type="predicted"/>
<evidence type="ECO:0000313" key="2">
    <source>
        <dbReference type="EMBL" id="MFD1122487.1"/>
    </source>
</evidence>
<dbReference type="RefSeq" id="WP_379032957.1">
    <property type="nucleotide sequence ID" value="NZ_JBHTLN010000001.1"/>
</dbReference>
<keyword evidence="3" id="KW-1185">Reference proteome</keyword>
<organism evidence="2 3">
    <name type="scientific">Methylophilus flavus</name>
    <dbReference type="NCBI Taxonomy" id="640084"/>
    <lineage>
        <taxon>Bacteria</taxon>
        <taxon>Pseudomonadati</taxon>
        <taxon>Pseudomonadota</taxon>
        <taxon>Betaproteobacteria</taxon>
        <taxon>Nitrosomonadales</taxon>
        <taxon>Methylophilaceae</taxon>
        <taxon>Methylophilus</taxon>
    </lineage>
</organism>
<evidence type="ECO:0000313" key="3">
    <source>
        <dbReference type="Proteomes" id="UP001597206"/>
    </source>
</evidence>
<reference evidence="3" key="1">
    <citation type="journal article" date="2019" name="Int. J. Syst. Evol. Microbiol.">
        <title>The Global Catalogue of Microorganisms (GCM) 10K type strain sequencing project: providing services to taxonomists for standard genome sequencing and annotation.</title>
        <authorList>
            <consortium name="The Broad Institute Genomics Platform"/>
            <consortium name="The Broad Institute Genome Sequencing Center for Infectious Disease"/>
            <person name="Wu L."/>
            <person name="Ma J."/>
        </authorList>
    </citation>
    <scope>NUCLEOTIDE SEQUENCE [LARGE SCALE GENOMIC DNA]</scope>
    <source>
        <strain evidence="3">CCUG 58411</strain>
    </source>
</reference>
<feature type="domain" description="Multi-ubiquitin" evidence="1">
    <location>
        <begin position="8"/>
        <end position="81"/>
    </location>
</feature>
<protein>
    <submittedName>
        <fullName evidence="2">Multiubiquitin domain-containing protein</fullName>
    </submittedName>
</protein>
<comment type="caution">
    <text evidence="2">The sequence shown here is derived from an EMBL/GenBank/DDBJ whole genome shotgun (WGS) entry which is preliminary data.</text>
</comment>
<dbReference type="Proteomes" id="UP001597206">
    <property type="component" value="Unassembled WGS sequence"/>
</dbReference>
<name>A0ABW3PBT4_9PROT</name>
<gene>
    <name evidence="2" type="ORF">ACFQ2T_08240</name>
</gene>